<gene>
    <name evidence="3" type="ORF">MENT_LOCUS22145</name>
</gene>
<evidence type="ECO:0000256" key="1">
    <source>
        <dbReference type="SAM" id="Phobius"/>
    </source>
</evidence>
<dbReference type="PANTHER" id="PTHR12062">
    <property type="entry name" value="N-ACETYLGLUCOSAMINYLTRANSFERASE VI"/>
    <property type="match status" value="1"/>
</dbReference>
<dbReference type="EMBL" id="CAJEWN010000173">
    <property type="protein sequence ID" value="CAD2170720.1"/>
    <property type="molecule type" value="Genomic_DNA"/>
</dbReference>
<keyword evidence="1" id="KW-0472">Membrane</keyword>
<dbReference type="GO" id="GO:0005783">
    <property type="term" value="C:endoplasmic reticulum"/>
    <property type="evidence" value="ECO:0007669"/>
    <property type="project" value="TreeGrafter"/>
</dbReference>
<dbReference type="PANTHER" id="PTHR12062:SF9">
    <property type="entry name" value="ALPHA-1,3-MANNOSYL-GLYCOPROTEIN 4-BETA-N-ACETYLGLUCOSAMINYLTRANSFERASE A, ISOFORM A"/>
    <property type="match status" value="1"/>
</dbReference>
<proteinExistence type="predicted"/>
<keyword evidence="1" id="KW-1133">Transmembrane helix</keyword>
<dbReference type="GO" id="GO:0005793">
    <property type="term" value="C:endoplasmic reticulum-Golgi intermediate compartment"/>
    <property type="evidence" value="ECO:0007669"/>
    <property type="project" value="TreeGrafter"/>
</dbReference>
<name>A0A6V7V714_MELEN</name>
<dbReference type="Proteomes" id="UP000580250">
    <property type="component" value="Unassembled WGS sequence"/>
</dbReference>
<dbReference type="GO" id="GO:0006487">
    <property type="term" value="P:protein N-linked glycosylation"/>
    <property type="evidence" value="ECO:0007669"/>
    <property type="project" value="TreeGrafter"/>
</dbReference>
<dbReference type="GO" id="GO:0005795">
    <property type="term" value="C:Golgi stack"/>
    <property type="evidence" value="ECO:0007669"/>
    <property type="project" value="TreeGrafter"/>
</dbReference>
<dbReference type="AlphaFoldDB" id="A0A6V7V714"/>
<organism evidence="3 4">
    <name type="scientific">Meloidogyne enterolobii</name>
    <name type="common">Root-knot nematode worm</name>
    <name type="synonym">Meloidogyne mayaguensis</name>
    <dbReference type="NCBI Taxonomy" id="390850"/>
    <lineage>
        <taxon>Eukaryota</taxon>
        <taxon>Metazoa</taxon>
        <taxon>Ecdysozoa</taxon>
        <taxon>Nematoda</taxon>
        <taxon>Chromadorea</taxon>
        <taxon>Rhabditida</taxon>
        <taxon>Tylenchina</taxon>
        <taxon>Tylenchomorpha</taxon>
        <taxon>Tylenchoidea</taxon>
        <taxon>Meloidogynidae</taxon>
        <taxon>Meloidogyninae</taxon>
        <taxon>Meloidogyne</taxon>
    </lineage>
</organism>
<feature type="domain" description="MGAT4 conserved region" evidence="2">
    <location>
        <begin position="119"/>
        <end position="363"/>
    </location>
</feature>
<dbReference type="InterPro" id="IPR057279">
    <property type="entry name" value="MGAT4"/>
</dbReference>
<dbReference type="Pfam" id="PF04666">
    <property type="entry name" value="MGAT4_cons"/>
    <property type="match status" value="1"/>
</dbReference>
<comment type="caution">
    <text evidence="3">The sequence shown here is derived from an EMBL/GenBank/DDBJ whole genome shotgun (WGS) entry which is preliminary data.</text>
</comment>
<dbReference type="GO" id="GO:0008375">
    <property type="term" value="F:acetylglucosaminyltransferase activity"/>
    <property type="evidence" value="ECO:0007669"/>
    <property type="project" value="TreeGrafter"/>
</dbReference>
<protein>
    <recommendedName>
        <fullName evidence="2">MGAT4 conserved region domain-containing protein</fullName>
    </recommendedName>
</protein>
<evidence type="ECO:0000259" key="2">
    <source>
        <dbReference type="Pfam" id="PF04666"/>
    </source>
</evidence>
<sequence>MRRIPTILKLNKKKLLNNIFIFTLIVFIVSLFVVASKHYIIEEKEKFIYLSTNYQKRMEENFEQNTKPEYSENFKFKEMWKLSTERLKAEESESKEIPQPLSIFTKLTRSQSRIDKSTLIDSLPHLKENTNLTTLNSQILINSSKILRSPPEIILMIPSTFREGENYLFRTIHNLLENIAEEELHLIQIIILISENPWDLKMEEKKENVTKLIYQKFKNEINKGILEVISPPIEYFPPDLEKIKNTLGDPPARMVWRTKQNLDYAYAMLHVYNSKPSSKYYVQLEDDIITVPGFVSEMLRFANNNSAKFFMIEFSSLGFIGRMFHNNHDLLKMAHFILLLYNSLPVDWILQNLISAKFCPIDEVGQIVIER</sequence>
<accession>A0A6V7V714</accession>
<dbReference type="InterPro" id="IPR006759">
    <property type="entry name" value="Glyco_transf_54"/>
</dbReference>
<feature type="transmembrane region" description="Helical" evidence="1">
    <location>
        <begin position="15"/>
        <end position="35"/>
    </location>
</feature>
<evidence type="ECO:0000313" key="4">
    <source>
        <dbReference type="Proteomes" id="UP000580250"/>
    </source>
</evidence>
<dbReference type="OrthoDB" id="2016523at2759"/>
<reference evidence="3 4" key="1">
    <citation type="submission" date="2020-08" db="EMBL/GenBank/DDBJ databases">
        <authorList>
            <person name="Koutsovoulos G."/>
            <person name="Danchin GJ E."/>
        </authorList>
    </citation>
    <scope>NUCLEOTIDE SEQUENCE [LARGE SCALE GENOMIC DNA]</scope>
</reference>
<evidence type="ECO:0000313" key="3">
    <source>
        <dbReference type="EMBL" id="CAD2170720.1"/>
    </source>
</evidence>
<keyword evidence="1" id="KW-0812">Transmembrane</keyword>